<gene>
    <name evidence="1" type="ORF">BC936DRAFT_145502</name>
</gene>
<organism evidence="1 2">
    <name type="scientific">Jimgerdemannia flammicorona</name>
    <dbReference type="NCBI Taxonomy" id="994334"/>
    <lineage>
        <taxon>Eukaryota</taxon>
        <taxon>Fungi</taxon>
        <taxon>Fungi incertae sedis</taxon>
        <taxon>Mucoromycota</taxon>
        <taxon>Mucoromycotina</taxon>
        <taxon>Endogonomycetes</taxon>
        <taxon>Endogonales</taxon>
        <taxon>Endogonaceae</taxon>
        <taxon>Jimgerdemannia</taxon>
    </lineage>
</organism>
<evidence type="ECO:0000313" key="1">
    <source>
        <dbReference type="EMBL" id="RUP47637.1"/>
    </source>
</evidence>
<dbReference type="Proteomes" id="UP000268093">
    <property type="component" value="Unassembled WGS sequence"/>
</dbReference>
<sequence>MRCGLGFGPLDKDFMVVVHIRSDGRLIFGVYLGPHRSTKEPDTVDHNSRLVEESNIRECVAD</sequence>
<dbReference type="AlphaFoldDB" id="A0A433D9U8"/>
<keyword evidence="2" id="KW-1185">Reference proteome</keyword>
<comment type="caution">
    <text evidence="1">The sequence shown here is derived from an EMBL/GenBank/DDBJ whole genome shotgun (WGS) entry which is preliminary data.</text>
</comment>
<accession>A0A433D9U8</accession>
<proteinExistence type="predicted"/>
<protein>
    <submittedName>
        <fullName evidence="1">Uncharacterized protein</fullName>
    </submittedName>
</protein>
<dbReference type="EMBL" id="RBNI01004270">
    <property type="protein sequence ID" value="RUP47637.1"/>
    <property type="molecule type" value="Genomic_DNA"/>
</dbReference>
<evidence type="ECO:0000313" key="2">
    <source>
        <dbReference type="Proteomes" id="UP000268093"/>
    </source>
</evidence>
<name>A0A433D9U8_9FUNG</name>
<reference evidence="1 2" key="1">
    <citation type="journal article" date="2018" name="New Phytol.">
        <title>Phylogenomics of Endogonaceae and evolution of mycorrhizas within Mucoromycota.</title>
        <authorList>
            <person name="Chang Y."/>
            <person name="Desiro A."/>
            <person name="Na H."/>
            <person name="Sandor L."/>
            <person name="Lipzen A."/>
            <person name="Clum A."/>
            <person name="Barry K."/>
            <person name="Grigoriev I.V."/>
            <person name="Martin F.M."/>
            <person name="Stajich J.E."/>
            <person name="Smith M.E."/>
            <person name="Bonito G."/>
            <person name="Spatafora J.W."/>
        </authorList>
    </citation>
    <scope>NUCLEOTIDE SEQUENCE [LARGE SCALE GENOMIC DNA]</scope>
    <source>
        <strain evidence="1 2">GMNB39</strain>
    </source>
</reference>